<keyword evidence="1" id="KW-0350">Heme biosynthesis</keyword>
<proteinExistence type="predicted"/>
<dbReference type="InterPro" id="IPR001260">
    <property type="entry name" value="Coprogen_oxidase_aer"/>
</dbReference>
<protein>
    <submittedName>
        <fullName evidence="2">Coproporphyrinogen III oxidase</fullName>
    </submittedName>
</protein>
<dbReference type="InterPro" id="IPR036406">
    <property type="entry name" value="Coprogen_oxidase_aer_sf"/>
</dbReference>
<evidence type="ECO:0000313" key="2">
    <source>
        <dbReference type="EMBL" id="TDA74895.1"/>
    </source>
</evidence>
<keyword evidence="3" id="KW-1185">Reference proteome</keyword>
<gene>
    <name evidence="2" type="ORF">E0702_18155</name>
</gene>
<name>A0ABY2D4S5_9GAMM</name>
<dbReference type="Gene3D" id="3.40.1500.10">
    <property type="entry name" value="Coproporphyrinogen III oxidase, aerobic"/>
    <property type="match status" value="1"/>
</dbReference>
<sequence>MSVAIDKQAVKQFLMSLQDDICTQLEQADGKARFEQDAWQRQPGERLAGGGRTRVMTNGA</sequence>
<feature type="non-terminal residue" evidence="2">
    <location>
        <position position="60"/>
    </location>
</feature>
<reference evidence="2 3" key="1">
    <citation type="submission" date="2019-03" db="EMBL/GenBank/DDBJ databases">
        <title>Halomonas marinisediminis sp. nov., a moderately halophilic bacterium isolated from the Bohai Gulf.</title>
        <authorList>
            <person name="Ji X."/>
        </authorList>
    </citation>
    <scope>NUCLEOTIDE SEQUENCE [LARGE SCALE GENOMIC DNA]</scope>
    <source>
        <strain evidence="2 3">204</strain>
    </source>
</reference>
<evidence type="ECO:0000313" key="3">
    <source>
        <dbReference type="Proteomes" id="UP000294823"/>
    </source>
</evidence>
<accession>A0ABY2D4S5</accession>
<dbReference type="EMBL" id="SLTR01000663">
    <property type="protein sequence ID" value="TDA74895.1"/>
    <property type="molecule type" value="Genomic_DNA"/>
</dbReference>
<dbReference type="Proteomes" id="UP000294823">
    <property type="component" value="Unassembled WGS sequence"/>
</dbReference>
<dbReference type="RefSeq" id="WP_132045878.1">
    <property type="nucleotide sequence ID" value="NZ_SLTR01000663.1"/>
</dbReference>
<evidence type="ECO:0000256" key="1">
    <source>
        <dbReference type="ARBA" id="ARBA00023133"/>
    </source>
</evidence>
<comment type="caution">
    <text evidence="2">The sequence shown here is derived from an EMBL/GenBank/DDBJ whole genome shotgun (WGS) entry which is preliminary data.</text>
</comment>
<organism evidence="2 3">
    <name type="scientific">Halomonas marinisediminis</name>
    <dbReference type="NCBI Taxonomy" id="2546095"/>
    <lineage>
        <taxon>Bacteria</taxon>
        <taxon>Pseudomonadati</taxon>
        <taxon>Pseudomonadota</taxon>
        <taxon>Gammaproteobacteria</taxon>
        <taxon>Oceanospirillales</taxon>
        <taxon>Halomonadaceae</taxon>
        <taxon>Halomonas</taxon>
    </lineage>
</organism>
<dbReference type="SUPFAM" id="SSF102886">
    <property type="entry name" value="Coproporphyrinogen III oxidase"/>
    <property type="match status" value="1"/>
</dbReference>
<dbReference type="Pfam" id="PF01218">
    <property type="entry name" value="Coprogen_oxidas"/>
    <property type="match status" value="1"/>
</dbReference>